<dbReference type="InterPro" id="IPR032675">
    <property type="entry name" value="LRR_dom_sf"/>
</dbReference>
<dbReference type="HOGENOM" id="CLU_711864_0_0_1"/>
<dbReference type="Proteomes" id="UP000027265">
    <property type="component" value="Unassembled WGS sequence"/>
</dbReference>
<dbReference type="OrthoDB" id="3270296at2759"/>
<dbReference type="SUPFAM" id="SSF52047">
    <property type="entry name" value="RNI-like"/>
    <property type="match status" value="1"/>
</dbReference>
<evidence type="ECO:0000259" key="1">
    <source>
        <dbReference type="PROSITE" id="PS50181"/>
    </source>
</evidence>
<name>A0A067PZF6_9AGAM</name>
<feature type="domain" description="F-box" evidence="1">
    <location>
        <begin position="3"/>
        <end position="50"/>
    </location>
</feature>
<accession>A0A067PZF6</accession>
<dbReference type="STRING" id="933084.A0A067PZF6"/>
<dbReference type="Gene3D" id="3.80.10.10">
    <property type="entry name" value="Ribonuclease Inhibitor"/>
    <property type="match status" value="1"/>
</dbReference>
<dbReference type="InParanoid" id="A0A067PZF6"/>
<dbReference type="InterPro" id="IPR001810">
    <property type="entry name" value="F-box_dom"/>
</dbReference>
<keyword evidence="3" id="KW-1185">Reference proteome</keyword>
<proteinExistence type="predicted"/>
<organism evidence="2 3">
    <name type="scientific">Jaapia argillacea MUCL 33604</name>
    <dbReference type="NCBI Taxonomy" id="933084"/>
    <lineage>
        <taxon>Eukaryota</taxon>
        <taxon>Fungi</taxon>
        <taxon>Dikarya</taxon>
        <taxon>Basidiomycota</taxon>
        <taxon>Agaricomycotina</taxon>
        <taxon>Agaricomycetes</taxon>
        <taxon>Agaricomycetidae</taxon>
        <taxon>Jaapiales</taxon>
        <taxon>Jaapiaceae</taxon>
        <taxon>Jaapia</taxon>
    </lineage>
</organism>
<evidence type="ECO:0000313" key="2">
    <source>
        <dbReference type="EMBL" id="KDQ55731.1"/>
    </source>
</evidence>
<dbReference type="AlphaFoldDB" id="A0A067PZF6"/>
<dbReference type="EMBL" id="KL197724">
    <property type="protein sequence ID" value="KDQ55731.1"/>
    <property type="molecule type" value="Genomic_DNA"/>
</dbReference>
<reference evidence="3" key="1">
    <citation type="journal article" date="2014" name="Proc. Natl. Acad. Sci. U.S.A.">
        <title>Extensive sampling of basidiomycete genomes demonstrates inadequacy of the white-rot/brown-rot paradigm for wood decay fungi.</title>
        <authorList>
            <person name="Riley R."/>
            <person name="Salamov A.A."/>
            <person name="Brown D.W."/>
            <person name="Nagy L.G."/>
            <person name="Floudas D."/>
            <person name="Held B.W."/>
            <person name="Levasseur A."/>
            <person name="Lombard V."/>
            <person name="Morin E."/>
            <person name="Otillar R."/>
            <person name="Lindquist E.A."/>
            <person name="Sun H."/>
            <person name="LaButti K.M."/>
            <person name="Schmutz J."/>
            <person name="Jabbour D."/>
            <person name="Luo H."/>
            <person name="Baker S.E."/>
            <person name="Pisabarro A.G."/>
            <person name="Walton J.D."/>
            <person name="Blanchette R.A."/>
            <person name="Henrissat B."/>
            <person name="Martin F."/>
            <person name="Cullen D."/>
            <person name="Hibbett D.S."/>
            <person name="Grigoriev I.V."/>
        </authorList>
    </citation>
    <scope>NUCLEOTIDE SEQUENCE [LARGE SCALE GENOMIC DNA]</scope>
    <source>
        <strain evidence="3">MUCL 33604</strain>
    </source>
</reference>
<sequence length="388" mass="43683">MHQFPLLNLPFELVDEIVLSIPARKEIVALSLTCQFFKGLLVRDIDYCEVGASIVAEHLWDHFIANPALAKRVRSLYVGDSPSRSKFPSSYILVSTGYYWSGEKMEEKLSSAIRVMSSLASFQWDHSFVPYPQLWPALHCCTKLREIDILDTLPSPRDDLHRENDVSDQQVFSFPNLTALKLRTIISPSIKATPYTLNTSTFLPCSRNLSVLSLNYHSRQASPCITDLFSKATWPALHTLELSFISCDPIVVNSFLARHPHISTMRIRDRPTARFSLSQVQPSSIPNLATFKGQVHALLELSHAHPPLATYELRVADLLVQGFTEQAAFAKTLKGLEVTLKVVKLARSMDKCDDEEAAVWFSDVLPNARVECRRSNPEESNSSLLVTR</sequence>
<protein>
    <recommendedName>
        <fullName evidence="1">F-box domain-containing protein</fullName>
    </recommendedName>
</protein>
<gene>
    <name evidence="2" type="ORF">JAAARDRAFT_691747</name>
</gene>
<evidence type="ECO:0000313" key="3">
    <source>
        <dbReference type="Proteomes" id="UP000027265"/>
    </source>
</evidence>
<dbReference type="PROSITE" id="PS50181">
    <property type="entry name" value="FBOX"/>
    <property type="match status" value="1"/>
</dbReference>